<dbReference type="InterPro" id="IPR003392">
    <property type="entry name" value="PTHD_SSD"/>
</dbReference>
<dbReference type="GO" id="GO:0018996">
    <property type="term" value="P:molting cycle, collagen and cuticulin-based cuticle"/>
    <property type="evidence" value="ECO:0007669"/>
    <property type="project" value="TreeGrafter"/>
</dbReference>
<keyword evidence="3" id="KW-1003">Cell membrane</keyword>
<dbReference type="Gene3D" id="1.20.1640.10">
    <property type="entry name" value="Multidrug efflux transporter AcrB transmembrane domain"/>
    <property type="match status" value="2"/>
</dbReference>
<dbReference type="WBParaSite" id="EN70_5146">
    <property type="protein sequence ID" value="EN70_5146"/>
    <property type="gene ID" value="EN70_5146"/>
</dbReference>
<keyword evidence="6 8" id="KW-0472">Membrane</keyword>
<evidence type="ECO:0000256" key="8">
    <source>
        <dbReference type="SAM" id="Phobius"/>
    </source>
</evidence>
<dbReference type="PROSITE" id="PS50156">
    <property type="entry name" value="SSD"/>
    <property type="match status" value="1"/>
</dbReference>
<dbReference type="eggNOG" id="KOG1934">
    <property type="taxonomic scope" value="Eukaryota"/>
</dbReference>
<evidence type="ECO:0000256" key="4">
    <source>
        <dbReference type="ARBA" id="ARBA00022692"/>
    </source>
</evidence>
<dbReference type="Pfam" id="PF02460">
    <property type="entry name" value="Patched"/>
    <property type="match status" value="1"/>
</dbReference>
<feature type="transmembrane region" description="Helical" evidence="8">
    <location>
        <begin position="484"/>
        <end position="505"/>
    </location>
</feature>
<reference evidence="11" key="2">
    <citation type="submission" date="2016-11" db="UniProtKB">
        <authorList>
            <consortium name="WormBaseParasite"/>
        </authorList>
    </citation>
    <scope>IDENTIFICATION</scope>
</reference>
<feature type="transmembrane region" description="Helical" evidence="8">
    <location>
        <begin position="65"/>
        <end position="90"/>
    </location>
</feature>
<feature type="domain" description="SSD" evidence="9">
    <location>
        <begin position="1"/>
        <end position="156"/>
    </location>
</feature>
<dbReference type="PANTHER" id="PTHR10796:SF90">
    <property type="entry name" value="SSD DOMAIN-CONTAINING PROTEIN"/>
    <property type="match status" value="1"/>
</dbReference>
<reference evidence="10" key="1">
    <citation type="submission" date="2012-04" db="EMBL/GenBank/DDBJ databases">
        <title>The Genome Sequence of Loa loa.</title>
        <authorList>
            <consortium name="The Broad Institute Genome Sequencing Platform"/>
            <consortium name="Broad Institute Genome Sequencing Center for Infectious Disease"/>
            <person name="Nutman T.B."/>
            <person name="Fink D.L."/>
            <person name="Russ C."/>
            <person name="Young S."/>
            <person name="Zeng Q."/>
            <person name="Gargeya S."/>
            <person name="Alvarado L."/>
            <person name="Berlin A."/>
            <person name="Chapman S.B."/>
            <person name="Chen Z."/>
            <person name="Freedman E."/>
            <person name="Gellesch M."/>
            <person name="Goldberg J."/>
            <person name="Griggs A."/>
            <person name="Gujja S."/>
            <person name="Heilman E.R."/>
            <person name="Heiman D."/>
            <person name="Howarth C."/>
            <person name="Mehta T."/>
            <person name="Neiman D."/>
            <person name="Pearson M."/>
            <person name="Roberts A."/>
            <person name="Saif S."/>
            <person name="Shea T."/>
            <person name="Shenoy N."/>
            <person name="Sisk P."/>
            <person name="Stolte C."/>
            <person name="Sykes S."/>
            <person name="White J."/>
            <person name="Yandava C."/>
            <person name="Haas B."/>
            <person name="Henn M.R."/>
            <person name="Nusbaum C."/>
            <person name="Birren B."/>
        </authorList>
    </citation>
    <scope>NUCLEOTIDE SEQUENCE [LARGE SCALE GENOMIC DNA]</scope>
</reference>
<dbReference type="InterPro" id="IPR051697">
    <property type="entry name" value="Patched_domain-protein"/>
</dbReference>
<dbReference type="Proteomes" id="UP000095285">
    <property type="component" value="Unassembled WGS sequence"/>
</dbReference>
<keyword evidence="5 8" id="KW-1133">Transmembrane helix</keyword>
<evidence type="ECO:0000256" key="6">
    <source>
        <dbReference type="ARBA" id="ARBA00023136"/>
    </source>
</evidence>
<evidence type="ECO:0000313" key="10">
    <source>
        <dbReference type="Proteomes" id="UP000095285"/>
    </source>
</evidence>
<sequence>MAPYFVAGFLAMFLVVAISVLGSALLLGIMHPAKLIVAFGIIACPILAITVTVGLFSLAQLRTNTIMLIMPFLVMGIGVNGAFLVIHSWLRSTSECSVPQRLGFVLEEAGPSVTISTFTNVITFGIEIALFCFETAIALGFAYIFTLVLLCPLLYLASIMERTRKKDTGFPMIIIGLKSTLKCYCRLITSKLFGVLAFTGILIYWFFGIIGAMNIETRLDVEKLLPKNSPLQEANAMITTTVTILINSPLDIRNEHIIKRFDAMVNDFETLEKCRGKEFTLLWLRDYKTYWWEALLYDFDYFSDDNIATTTTTTTTTITTTTTTTLRTSQISKHETKFEKEMIDYSKLNDFLFSPLYKHWKNFLKLRNDSNIPVERFYFMVTYENSTSWKERIELMQKWRSIANAYKDLNASVWEANSMFVDQMLSLKTLAMQTCVWTLICMTIVCGLFIQNPFSVIIASLTIASISFGVIGFLSWWHMDLDPATLCAILMCIGMSVDFTAHVSYHHQLGEKKTIKGLRITKSRLENNKARLEYTLESVAWPTLQGGISTVACIIPLAFLQNYIPLVFVKTISLVVIWGLFHGLVLLPTFLSFIPHFLLEFNCYRAIFGKHLFGATTGMDAYGSNGGSGDAGGTNGGRKQEDKIVQDKEDMNATELRILRTNEQLSIMAGT</sequence>
<comment type="similarity">
    <text evidence="2">Belongs to the patched family.</text>
</comment>
<keyword evidence="10" id="KW-1185">Reference proteome</keyword>
<feature type="transmembrane region" description="Helical" evidence="8">
    <location>
        <begin position="111"/>
        <end position="131"/>
    </location>
</feature>
<dbReference type="GO" id="GO:0030659">
    <property type="term" value="C:cytoplasmic vesicle membrane"/>
    <property type="evidence" value="ECO:0007669"/>
    <property type="project" value="TreeGrafter"/>
</dbReference>
<keyword evidence="7" id="KW-0325">Glycoprotein</keyword>
<evidence type="ECO:0000256" key="5">
    <source>
        <dbReference type="ARBA" id="ARBA00022989"/>
    </source>
</evidence>
<dbReference type="GO" id="GO:0005886">
    <property type="term" value="C:plasma membrane"/>
    <property type="evidence" value="ECO:0007669"/>
    <property type="project" value="UniProtKB-SubCell"/>
</dbReference>
<dbReference type="FunFam" id="1.20.1640.10:FF:000013">
    <property type="entry name" value="PaTched Related family"/>
    <property type="match status" value="1"/>
</dbReference>
<name>A0A1I7VQF6_LOALO</name>
<feature type="transmembrane region" description="Helical" evidence="8">
    <location>
        <begin position="35"/>
        <end position="59"/>
    </location>
</feature>
<dbReference type="GO" id="GO:0006897">
    <property type="term" value="P:endocytosis"/>
    <property type="evidence" value="ECO:0007669"/>
    <property type="project" value="TreeGrafter"/>
</dbReference>
<feature type="transmembrane region" description="Helical" evidence="8">
    <location>
        <begin position="6"/>
        <end position="28"/>
    </location>
</feature>
<feature type="transmembrane region" description="Helical" evidence="8">
    <location>
        <begin position="539"/>
        <end position="560"/>
    </location>
</feature>
<dbReference type="AlphaFoldDB" id="A0A1I7VQF6"/>
<evidence type="ECO:0000256" key="2">
    <source>
        <dbReference type="ARBA" id="ARBA00005585"/>
    </source>
</evidence>
<feature type="transmembrane region" description="Helical" evidence="8">
    <location>
        <begin position="192"/>
        <end position="214"/>
    </location>
</feature>
<dbReference type="InterPro" id="IPR048634">
    <property type="entry name" value="SecD_SecF_C"/>
</dbReference>
<organism evidence="10 11">
    <name type="scientific">Loa loa</name>
    <name type="common">Eye worm</name>
    <name type="synonym">Filaria loa</name>
    <dbReference type="NCBI Taxonomy" id="7209"/>
    <lineage>
        <taxon>Eukaryota</taxon>
        <taxon>Metazoa</taxon>
        <taxon>Ecdysozoa</taxon>
        <taxon>Nematoda</taxon>
        <taxon>Chromadorea</taxon>
        <taxon>Rhabditida</taxon>
        <taxon>Spirurina</taxon>
        <taxon>Spiruromorpha</taxon>
        <taxon>Filarioidea</taxon>
        <taxon>Onchocercidae</taxon>
        <taxon>Loa</taxon>
    </lineage>
</organism>
<evidence type="ECO:0000256" key="1">
    <source>
        <dbReference type="ARBA" id="ARBA00004651"/>
    </source>
</evidence>
<dbReference type="Pfam" id="PF02355">
    <property type="entry name" value="SecD_SecF_C"/>
    <property type="match status" value="1"/>
</dbReference>
<evidence type="ECO:0000313" key="11">
    <source>
        <dbReference type="WBParaSite" id="EN70_5146"/>
    </source>
</evidence>
<protein>
    <submittedName>
        <fullName evidence="11">SSD domain-containing protein</fullName>
    </submittedName>
</protein>
<keyword evidence="4 8" id="KW-0812">Transmembrane</keyword>
<feature type="transmembrane region" description="Helical" evidence="8">
    <location>
        <begin position="572"/>
        <end position="594"/>
    </location>
</feature>
<evidence type="ECO:0000259" key="9">
    <source>
        <dbReference type="PROSITE" id="PS50156"/>
    </source>
</evidence>
<evidence type="ECO:0000256" key="3">
    <source>
        <dbReference type="ARBA" id="ARBA00022475"/>
    </source>
</evidence>
<feature type="transmembrane region" description="Helical" evidence="8">
    <location>
        <begin position="430"/>
        <end position="450"/>
    </location>
</feature>
<comment type="subcellular location">
    <subcellularLocation>
        <location evidence="1">Cell membrane</location>
        <topology evidence="1">Multi-pass membrane protein</topology>
    </subcellularLocation>
</comment>
<dbReference type="SUPFAM" id="SSF82866">
    <property type="entry name" value="Multidrug efflux transporter AcrB transmembrane domain"/>
    <property type="match status" value="2"/>
</dbReference>
<dbReference type="PANTHER" id="PTHR10796">
    <property type="entry name" value="PATCHED-RELATED"/>
    <property type="match status" value="1"/>
</dbReference>
<dbReference type="InterPro" id="IPR000731">
    <property type="entry name" value="SSD"/>
</dbReference>
<evidence type="ECO:0000256" key="7">
    <source>
        <dbReference type="ARBA" id="ARBA00023180"/>
    </source>
</evidence>
<feature type="transmembrane region" description="Helical" evidence="8">
    <location>
        <begin position="456"/>
        <end position="477"/>
    </location>
</feature>
<accession>A0A1I7VQF6</accession>
<feature type="transmembrane region" description="Helical" evidence="8">
    <location>
        <begin position="137"/>
        <end position="157"/>
    </location>
</feature>
<proteinExistence type="inferred from homology"/>